<sequence length="261" mass="30167">MKLYVINLDRSPDRLDRLEKIFRKLNLGLTRVAAIDGLHLDEKFIADVRKHQLWPDPLTRGEIACFLSHRAALEKVAAGDDDFAAIFEDDVTLSQEAADFLNNDDWIPASADIVKIETHGKKAWLGEKKDLKNGFSVARLKSRHIMAAGYIVSKPAAKKLCAMMKIITFPFDHFLFNPKCHVFEHFEMWQLDPAIVRQAGLESTLSVDRTQIDKVNKQGRRASKTLRRELKRFFSRAKTGLWGIYINLFTREKWKRVKYRP</sequence>
<protein>
    <submittedName>
        <fullName evidence="2">Glycosyl transferase, family 25</fullName>
    </submittedName>
</protein>
<keyword evidence="2" id="KW-0808">Transferase</keyword>
<dbReference type="CDD" id="cd06532">
    <property type="entry name" value="Glyco_transf_25"/>
    <property type="match status" value="1"/>
</dbReference>
<evidence type="ECO:0000313" key="3">
    <source>
        <dbReference type="Proteomes" id="UP000187344"/>
    </source>
</evidence>
<organism evidence="2 3">
    <name type="scientific">Bartonella apis</name>
    <dbReference type="NCBI Taxonomy" id="1686310"/>
    <lineage>
        <taxon>Bacteria</taxon>
        <taxon>Pseudomonadati</taxon>
        <taxon>Pseudomonadota</taxon>
        <taxon>Alphaproteobacteria</taxon>
        <taxon>Hyphomicrobiales</taxon>
        <taxon>Bartonellaceae</taxon>
        <taxon>Bartonella</taxon>
    </lineage>
</organism>
<keyword evidence="3" id="KW-1185">Reference proteome</keyword>
<dbReference type="GO" id="GO:0016740">
    <property type="term" value="F:transferase activity"/>
    <property type="evidence" value="ECO:0007669"/>
    <property type="project" value="UniProtKB-KW"/>
</dbReference>
<evidence type="ECO:0000313" key="2">
    <source>
        <dbReference type="EMBL" id="OLY43484.1"/>
    </source>
</evidence>
<dbReference type="OrthoDB" id="259382at2"/>
<dbReference type="Proteomes" id="UP000187344">
    <property type="component" value="Unassembled WGS sequence"/>
</dbReference>
<reference evidence="2 3" key="1">
    <citation type="submission" date="2016-12" db="EMBL/GenBank/DDBJ databases">
        <title>Comparative genomics of Bartonella apis.</title>
        <authorList>
            <person name="Engel P."/>
        </authorList>
    </citation>
    <scope>NUCLEOTIDE SEQUENCE [LARGE SCALE GENOMIC DNA]</scope>
    <source>
        <strain evidence="2 3">PEB0149</strain>
    </source>
</reference>
<gene>
    <name evidence="2" type="ORF">PEB0149_009110</name>
</gene>
<dbReference type="InterPro" id="IPR002654">
    <property type="entry name" value="Glyco_trans_25"/>
</dbReference>
<name>A0A1R0F926_9HYPH</name>
<feature type="domain" description="Glycosyl transferase family 25" evidence="1">
    <location>
        <begin position="2"/>
        <end position="174"/>
    </location>
</feature>
<accession>A0A1R0F926</accession>
<proteinExistence type="predicted"/>
<evidence type="ECO:0000259" key="1">
    <source>
        <dbReference type="Pfam" id="PF01755"/>
    </source>
</evidence>
<dbReference type="Pfam" id="PF01755">
    <property type="entry name" value="Glyco_transf_25"/>
    <property type="match status" value="1"/>
</dbReference>
<dbReference type="GeneID" id="92991914"/>
<dbReference type="RefSeq" id="WP_075870329.1">
    <property type="nucleotide sequence ID" value="NZ_CALYQA010000001.1"/>
</dbReference>
<dbReference type="EMBL" id="LXYT01000002">
    <property type="protein sequence ID" value="OLY43484.1"/>
    <property type="molecule type" value="Genomic_DNA"/>
</dbReference>
<dbReference type="AlphaFoldDB" id="A0A1R0F926"/>
<comment type="caution">
    <text evidence="2">The sequence shown here is derived from an EMBL/GenBank/DDBJ whole genome shotgun (WGS) entry which is preliminary data.</text>
</comment>